<evidence type="ECO:0000313" key="7">
    <source>
        <dbReference type="Proteomes" id="UP000593758"/>
    </source>
</evidence>
<dbReference type="EMBL" id="CP063169">
    <property type="protein sequence ID" value="QOR70584.1"/>
    <property type="molecule type" value="Genomic_DNA"/>
</dbReference>
<gene>
    <name evidence="6" type="ORF">IM660_18695</name>
</gene>
<evidence type="ECO:0000256" key="3">
    <source>
        <dbReference type="ARBA" id="ARBA00022801"/>
    </source>
</evidence>
<accession>A0A7M1SUH8</accession>
<dbReference type="GO" id="GO:0005975">
    <property type="term" value="P:carbohydrate metabolic process"/>
    <property type="evidence" value="ECO:0007669"/>
    <property type="project" value="InterPro"/>
</dbReference>
<keyword evidence="4" id="KW-0326">Glycosidase</keyword>
<reference evidence="6 7" key="1">
    <citation type="submission" date="2020-10" db="EMBL/GenBank/DDBJ databases">
        <title>Haloactinobacterium sp. RN3S43, a bacterium isolated from saline soil.</title>
        <authorList>
            <person name="Sun J.-Q."/>
        </authorList>
    </citation>
    <scope>NUCLEOTIDE SEQUENCE [LARGE SCALE GENOMIC DNA]</scope>
    <source>
        <strain evidence="6 7">RN3S43</strain>
    </source>
</reference>
<dbReference type="PANTHER" id="PTHR43101">
    <property type="entry name" value="BETA-FRUCTOSIDASE"/>
    <property type="match status" value="1"/>
</dbReference>
<evidence type="ECO:0000256" key="2">
    <source>
        <dbReference type="ARBA" id="ARBA00012758"/>
    </source>
</evidence>
<dbReference type="InterPro" id="IPR013148">
    <property type="entry name" value="Glyco_hydro_32_N"/>
</dbReference>
<dbReference type="PANTHER" id="PTHR43101:SF1">
    <property type="entry name" value="BETA-FRUCTOSIDASE"/>
    <property type="match status" value="1"/>
</dbReference>
<dbReference type="InterPro" id="IPR023296">
    <property type="entry name" value="Glyco_hydro_beta-prop_sf"/>
</dbReference>
<dbReference type="Pfam" id="PF00251">
    <property type="entry name" value="Glyco_hydro_32N"/>
    <property type="match status" value="1"/>
</dbReference>
<evidence type="ECO:0000256" key="1">
    <source>
        <dbReference type="ARBA" id="ARBA00009902"/>
    </source>
</evidence>
<organism evidence="6 7">
    <name type="scientific">Ruania alkalisoli</name>
    <dbReference type="NCBI Taxonomy" id="2779775"/>
    <lineage>
        <taxon>Bacteria</taxon>
        <taxon>Bacillati</taxon>
        <taxon>Actinomycetota</taxon>
        <taxon>Actinomycetes</taxon>
        <taxon>Micrococcales</taxon>
        <taxon>Ruaniaceae</taxon>
        <taxon>Ruania</taxon>
    </lineage>
</organism>
<feature type="domain" description="Glycosyl hydrolase family 32 N-terminal" evidence="5">
    <location>
        <begin position="13"/>
        <end position="305"/>
    </location>
</feature>
<dbReference type="InterPro" id="IPR001362">
    <property type="entry name" value="Glyco_hydro_32"/>
</dbReference>
<dbReference type="CDD" id="cd08996">
    <property type="entry name" value="GH32_FFase"/>
    <property type="match status" value="1"/>
</dbReference>
<name>A0A7M1SUH8_9MICO</name>
<dbReference type="SMART" id="SM00640">
    <property type="entry name" value="Glyco_32"/>
    <property type="match status" value="1"/>
</dbReference>
<comment type="similarity">
    <text evidence="1">Belongs to the glycosyl hydrolase 32 family.</text>
</comment>
<dbReference type="SUPFAM" id="SSF75005">
    <property type="entry name" value="Arabinanase/levansucrase/invertase"/>
    <property type="match status" value="1"/>
</dbReference>
<proteinExistence type="inferred from homology"/>
<dbReference type="InterPro" id="IPR051214">
    <property type="entry name" value="GH32_Enzymes"/>
</dbReference>
<evidence type="ECO:0000256" key="4">
    <source>
        <dbReference type="ARBA" id="ARBA00023295"/>
    </source>
</evidence>
<keyword evidence="3 6" id="KW-0378">Hydrolase</keyword>
<dbReference type="GO" id="GO:0004564">
    <property type="term" value="F:beta-fructofuranosidase activity"/>
    <property type="evidence" value="ECO:0007669"/>
    <property type="project" value="UniProtKB-EC"/>
</dbReference>
<dbReference type="EC" id="3.2.1.26" evidence="2"/>
<dbReference type="Gene3D" id="2.115.10.20">
    <property type="entry name" value="Glycosyl hydrolase domain, family 43"/>
    <property type="match status" value="1"/>
</dbReference>
<protein>
    <recommendedName>
        <fullName evidence="2">beta-fructofuranosidase</fullName>
        <ecNumber evidence="2">3.2.1.26</ecNumber>
    </recommendedName>
</protein>
<dbReference type="AlphaFoldDB" id="A0A7M1SUH8"/>
<dbReference type="Proteomes" id="UP000593758">
    <property type="component" value="Chromosome"/>
</dbReference>
<dbReference type="RefSeq" id="WP_193497259.1">
    <property type="nucleotide sequence ID" value="NZ_CP063169.1"/>
</dbReference>
<keyword evidence="7" id="KW-1185">Reference proteome</keyword>
<evidence type="ECO:0000259" key="5">
    <source>
        <dbReference type="Pfam" id="PF00251"/>
    </source>
</evidence>
<sequence length="425" mass="45723">MTTNATAARPKIHFTAREGWINDPLGLTFHNGVYHLFFQHVPGQAEWGPHQSWGHATSTDLLHWTEQPVILSPGDGDDGVWSGSLVVPPEGEPTIFYTSVHVADVQIGTVRTAHPADPQWRTWAKGPEVARLPENVDAIAYRDPQVFHDGDTWVMLMGAGLRDGTAVALAHRSDDLRTWGPAEPIASRHRDVMEPVWLGAVWECPQLLRVDGRWVLTMSVWEPEVPYYEAYLIGDLDDGHFVTSHVGRLSYGPSYYAGSAYADAAGDSGLIYWLRGVDDPGGAWASAHSLPHTLHLEGDRLIAAPHAAVEQARVSSAQQAMESTVTTTPTCDVLLTTASPSARGTVIVDGGRAQILVAAGQVEVTTGAGSWSMPAGGTELRLVLDGPVLEVFGPHGTLAVPLPVPAEHVTVEVTGALAAQVWELD</sequence>
<evidence type="ECO:0000313" key="6">
    <source>
        <dbReference type="EMBL" id="QOR70584.1"/>
    </source>
</evidence>
<dbReference type="KEGG" id="halt:IM660_18695"/>